<protein>
    <submittedName>
        <fullName evidence="1">Uncharacterized protein</fullName>
    </submittedName>
</protein>
<dbReference type="Proteomes" id="UP000010953">
    <property type="component" value="Unassembled WGS sequence"/>
</dbReference>
<sequence length="44" mass="5053">MNKTAFGIFFYHLKSGTKSDNTTNPPFFVPQLCVSLYLSQKFHP</sequence>
<organism evidence="1 2">
    <name type="scientific">Mariniradius saccharolyticus AK6</name>
    <dbReference type="NCBI Taxonomy" id="1239962"/>
    <lineage>
        <taxon>Bacteria</taxon>
        <taxon>Pseudomonadati</taxon>
        <taxon>Bacteroidota</taxon>
        <taxon>Cytophagia</taxon>
        <taxon>Cytophagales</taxon>
        <taxon>Cyclobacteriaceae</taxon>
        <taxon>Mariniradius</taxon>
    </lineage>
</organism>
<comment type="caution">
    <text evidence="1">The sequence shown here is derived from an EMBL/GenBank/DDBJ whole genome shotgun (WGS) entry which is preliminary data.</text>
</comment>
<dbReference type="AlphaFoldDB" id="M7Y660"/>
<name>M7Y660_9BACT</name>
<keyword evidence="2" id="KW-1185">Reference proteome</keyword>
<dbReference type="EMBL" id="AMZY02000011">
    <property type="protein sequence ID" value="EMS32731.1"/>
    <property type="molecule type" value="Genomic_DNA"/>
</dbReference>
<gene>
    <name evidence="1" type="ORF">C943_00736</name>
</gene>
<proteinExistence type="predicted"/>
<evidence type="ECO:0000313" key="1">
    <source>
        <dbReference type="EMBL" id="EMS32731.1"/>
    </source>
</evidence>
<accession>M7Y660</accession>
<evidence type="ECO:0000313" key="2">
    <source>
        <dbReference type="Proteomes" id="UP000010953"/>
    </source>
</evidence>
<dbReference type="InParanoid" id="M7Y660"/>
<reference evidence="1" key="1">
    <citation type="submission" date="2013-01" db="EMBL/GenBank/DDBJ databases">
        <title>Genome assembly of Mariniradius saccharolyticus AK6.</title>
        <authorList>
            <person name="Vaidya B."/>
            <person name="Khatri I."/>
            <person name="Tanuku N.R.S."/>
            <person name="Subramanian S."/>
            <person name="Pinnaka A."/>
        </authorList>
    </citation>
    <scope>NUCLEOTIDE SEQUENCE [LARGE SCALE GENOMIC DNA]</scope>
    <source>
        <strain evidence="1">AK6</strain>
    </source>
</reference>
<dbReference type="STRING" id="1239962.C943_00736"/>